<dbReference type="Gene3D" id="3.40.630.30">
    <property type="match status" value="1"/>
</dbReference>
<gene>
    <name evidence="4" type="ORF">ACFQGB_14125</name>
</gene>
<evidence type="ECO:0000256" key="1">
    <source>
        <dbReference type="ARBA" id="ARBA00022679"/>
    </source>
</evidence>
<evidence type="ECO:0000259" key="3">
    <source>
        <dbReference type="PROSITE" id="PS51186"/>
    </source>
</evidence>
<dbReference type="EC" id="2.3.-.-" evidence="4"/>
<protein>
    <submittedName>
        <fullName evidence="4">GNAT family N-acetyltransferase</fullName>
        <ecNumber evidence="4">2.3.-.-</ecNumber>
    </submittedName>
</protein>
<keyword evidence="1 4" id="KW-0808">Transferase</keyword>
<feature type="domain" description="N-acetyltransferase" evidence="3">
    <location>
        <begin position="1"/>
        <end position="155"/>
    </location>
</feature>
<dbReference type="PANTHER" id="PTHR43877">
    <property type="entry name" value="AMINOALKYLPHOSPHONATE N-ACETYLTRANSFERASE-RELATED-RELATED"/>
    <property type="match status" value="1"/>
</dbReference>
<proteinExistence type="predicted"/>
<dbReference type="Pfam" id="PF00583">
    <property type="entry name" value="Acetyltransf_1"/>
    <property type="match status" value="1"/>
</dbReference>
<dbReference type="PANTHER" id="PTHR43877:SF2">
    <property type="entry name" value="AMINOALKYLPHOSPHONATE N-ACETYLTRANSFERASE-RELATED"/>
    <property type="match status" value="1"/>
</dbReference>
<keyword evidence="2 4" id="KW-0012">Acyltransferase</keyword>
<evidence type="ECO:0000313" key="5">
    <source>
        <dbReference type="Proteomes" id="UP001596395"/>
    </source>
</evidence>
<dbReference type="CDD" id="cd04301">
    <property type="entry name" value="NAT_SF"/>
    <property type="match status" value="1"/>
</dbReference>
<comment type="caution">
    <text evidence="4">The sequence shown here is derived from an EMBL/GenBank/DDBJ whole genome shotgun (WGS) entry which is preliminary data.</text>
</comment>
<dbReference type="InterPro" id="IPR000182">
    <property type="entry name" value="GNAT_dom"/>
</dbReference>
<evidence type="ECO:0000256" key="2">
    <source>
        <dbReference type="ARBA" id="ARBA00023315"/>
    </source>
</evidence>
<sequence length="155" mass="17952">MRIRDATLDDAELLATEFWYPLAKQMEQYSDLNELHDDAAEHAVGGFERLLDSDDHRTLLREVDDDPVAFAHLEFGEHPSRTRDTYLKIVDLYVKDSHRGDGHGTALVDHAETLAEREACDFLKVSAEWQNQPARDFYENRDYEPKQVTYAKPLD</sequence>
<dbReference type="InterPro" id="IPR050832">
    <property type="entry name" value="Bact_Acetyltransf"/>
</dbReference>
<organism evidence="4 5">
    <name type="scientific">Halorubellus litoreus</name>
    <dbReference type="NCBI Taxonomy" id="755308"/>
    <lineage>
        <taxon>Archaea</taxon>
        <taxon>Methanobacteriati</taxon>
        <taxon>Methanobacteriota</taxon>
        <taxon>Stenosarchaea group</taxon>
        <taxon>Halobacteria</taxon>
        <taxon>Halobacteriales</taxon>
        <taxon>Halorubellaceae</taxon>
        <taxon>Halorubellus</taxon>
    </lineage>
</organism>
<accession>A0ABD5VEY3</accession>
<evidence type="ECO:0000313" key="4">
    <source>
        <dbReference type="EMBL" id="MFC6954004.1"/>
    </source>
</evidence>
<dbReference type="GO" id="GO:0016746">
    <property type="term" value="F:acyltransferase activity"/>
    <property type="evidence" value="ECO:0007669"/>
    <property type="project" value="UniProtKB-KW"/>
</dbReference>
<dbReference type="InterPro" id="IPR016181">
    <property type="entry name" value="Acyl_CoA_acyltransferase"/>
</dbReference>
<dbReference type="SUPFAM" id="SSF55729">
    <property type="entry name" value="Acyl-CoA N-acyltransferases (Nat)"/>
    <property type="match status" value="1"/>
</dbReference>
<reference evidence="4 5" key="1">
    <citation type="journal article" date="2019" name="Int. J. Syst. Evol. Microbiol.">
        <title>The Global Catalogue of Microorganisms (GCM) 10K type strain sequencing project: providing services to taxonomists for standard genome sequencing and annotation.</title>
        <authorList>
            <consortium name="The Broad Institute Genomics Platform"/>
            <consortium name="The Broad Institute Genome Sequencing Center for Infectious Disease"/>
            <person name="Wu L."/>
            <person name="Ma J."/>
        </authorList>
    </citation>
    <scope>NUCLEOTIDE SEQUENCE [LARGE SCALE GENOMIC DNA]</scope>
    <source>
        <strain evidence="4 5">GX26</strain>
    </source>
</reference>
<dbReference type="Proteomes" id="UP001596395">
    <property type="component" value="Unassembled WGS sequence"/>
</dbReference>
<dbReference type="EMBL" id="JBHSXN010000002">
    <property type="protein sequence ID" value="MFC6954004.1"/>
    <property type="molecule type" value="Genomic_DNA"/>
</dbReference>
<dbReference type="PROSITE" id="PS51186">
    <property type="entry name" value="GNAT"/>
    <property type="match status" value="1"/>
</dbReference>
<name>A0ABD5VEY3_9EURY</name>
<keyword evidence="5" id="KW-1185">Reference proteome</keyword>
<dbReference type="AlphaFoldDB" id="A0ABD5VEY3"/>
<dbReference type="RefSeq" id="WP_336350949.1">
    <property type="nucleotide sequence ID" value="NZ_JAZAQL010000002.1"/>
</dbReference>